<protein>
    <submittedName>
        <fullName evidence="2">Uncharacterized protein</fullName>
    </submittedName>
</protein>
<evidence type="ECO:0000313" key="2">
    <source>
        <dbReference type="Ensembl" id="ENSMPUP00000005699.1"/>
    </source>
</evidence>
<sequence length="100" mass="11032">MGEFMQQEIEPRSPRGLEKEGIGSYCLTESPMELLLPEQGQIGFGDNLEPRWEAGSAHSLTYMRSQTPPTSAMEHLEAPATKTSPHTFNAGVKNEGVRTK</sequence>
<feature type="compositionally biased region" description="Basic and acidic residues" evidence="1">
    <location>
        <begin position="9"/>
        <end position="21"/>
    </location>
</feature>
<dbReference type="HOGENOM" id="CLU_2305126_0_0_1"/>
<dbReference type="Ensembl" id="ENSMPUT00000005798.1">
    <property type="protein sequence ID" value="ENSMPUP00000005699.1"/>
    <property type="gene ID" value="ENSMPUG00000005746.1"/>
</dbReference>
<dbReference type="InParanoid" id="M3Y2Z8"/>
<dbReference type="AlphaFoldDB" id="M3Y2Z8"/>
<name>M3Y2Z8_MUSPF</name>
<reference evidence="2" key="1">
    <citation type="submission" date="2024-06" db="UniProtKB">
        <authorList>
            <consortium name="Ensembl"/>
        </authorList>
    </citation>
    <scope>IDENTIFICATION</scope>
</reference>
<feature type="region of interest" description="Disordered" evidence="1">
    <location>
        <begin position="1"/>
        <end position="21"/>
    </location>
</feature>
<dbReference type="EMBL" id="AEYP01011836">
    <property type="status" value="NOT_ANNOTATED_CDS"/>
    <property type="molecule type" value="Genomic_DNA"/>
</dbReference>
<evidence type="ECO:0000256" key="1">
    <source>
        <dbReference type="SAM" id="MobiDB-lite"/>
    </source>
</evidence>
<accession>M3Y2Z8</accession>
<organism evidence="2">
    <name type="scientific">Mustela putorius furo</name>
    <name type="common">European domestic ferret</name>
    <name type="synonym">Mustela furo</name>
    <dbReference type="NCBI Taxonomy" id="9669"/>
    <lineage>
        <taxon>Eukaryota</taxon>
        <taxon>Metazoa</taxon>
        <taxon>Chordata</taxon>
        <taxon>Craniata</taxon>
        <taxon>Vertebrata</taxon>
        <taxon>Euteleostomi</taxon>
        <taxon>Mammalia</taxon>
        <taxon>Eutheria</taxon>
        <taxon>Laurasiatheria</taxon>
        <taxon>Carnivora</taxon>
        <taxon>Caniformia</taxon>
        <taxon>Musteloidea</taxon>
        <taxon>Mustelidae</taxon>
        <taxon>Mustelinae</taxon>
        <taxon>Mustela</taxon>
    </lineage>
</organism>
<feature type="region of interest" description="Disordered" evidence="1">
    <location>
        <begin position="64"/>
        <end position="100"/>
    </location>
</feature>
<proteinExistence type="predicted"/>